<dbReference type="GO" id="GO:0006113">
    <property type="term" value="P:fermentation"/>
    <property type="evidence" value="ECO:0007669"/>
    <property type="project" value="InterPro"/>
</dbReference>
<dbReference type="PANTHER" id="PTHR32085">
    <property type="entry name" value="PROTEIN CSF1"/>
    <property type="match status" value="1"/>
</dbReference>
<evidence type="ECO:0000313" key="3">
    <source>
        <dbReference type="EMBL" id="ORX43270.1"/>
    </source>
</evidence>
<evidence type="ECO:0000256" key="1">
    <source>
        <dbReference type="SAM" id="Coils"/>
    </source>
</evidence>
<comment type="caution">
    <text evidence="3">The sequence shown here is derived from an EMBL/GenBank/DDBJ whole genome shotgun (WGS) entry which is preliminary data.</text>
</comment>
<protein>
    <submittedName>
        <fullName evidence="3">Uncharacterized protein</fullName>
    </submittedName>
</protein>
<dbReference type="PANTHER" id="PTHR32085:SF3">
    <property type="entry name" value="PROTEIN CSF1"/>
    <property type="match status" value="1"/>
</dbReference>
<dbReference type="GO" id="GO:0016020">
    <property type="term" value="C:membrane"/>
    <property type="evidence" value="ECO:0007669"/>
    <property type="project" value="InterPro"/>
</dbReference>
<proteinExistence type="predicted"/>
<feature type="non-terminal residue" evidence="3">
    <location>
        <position position="1"/>
    </location>
</feature>
<feature type="compositionally biased region" description="Basic and acidic residues" evidence="2">
    <location>
        <begin position="2857"/>
        <end position="2872"/>
    </location>
</feature>
<name>A0A1Y1UY20_9FUNG</name>
<reference evidence="3 4" key="1">
    <citation type="submission" date="2016-08" db="EMBL/GenBank/DDBJ databases">
        <title>Genomes of anaerobic fungi encode conserved fungal cellulosomes for biomass hydrolysis.</title>
        <authorList>
            <consortium name="DOE Joint Genome Institute"/>
            <person name="Haitjema C.H."/>
            <person name="Gilmore S.P."/>
            <person name="Henske J.K."/>
            <person name="Solomon K.V."/>
            <person name="De Groot R."/>
            <person name="Kuo A."/>
            <person name="Mondo S.J."/>
            <person name="Salamov A.A."/>
            <person name="Labutti K."/>
            <person name="Zhao Z."/>
            <person name="Chiniquy J."/>
            <person name="Barry K."/>
            <person name="Brewer H.M."/>
            <person name="Purvine S.O."/>
            <person name="Wright A.T."/>
            <person name="Boxma B."/>
            <person name="Van Alen T."/>
            <person name="Hackstein J.H."/>
            <person name="Baker S.E."/>
            <person name="Grigoriev I.V."/>
            <person name="O'Malley M.A."/>
        </authorList>
    </citation>
    <scope>NUCLEOTIDE SEQUENCE [LARGE SCALE GENOMIC DNA]</scope>
    <source>
        <strain evidence="4">finn</strain>
    </source>
</reference>
<dbReference type="EMBL" id="MCFH01000054">
    <property type="protein sequence ID" value="ORX43270.1"/>
    <property type="molecule type" value="Genomic_DNA"/>
</dbReference>
<dbReference type="OrthoDB" id="10051416at2759"/>
<feature type="coiled-coil region" evidence="1">
    <location>
        <begin position="2630"/>
        <end position="2660"/>
    </location>
</feature>
<feature type="region of interest" description="Disordered" evidence="2">
    <location>
        <begin position="2845"/>
        <end position="2872"/>
    </location>
</feature>
<reference evidence="3 4" key="2">
    <citation type="submission" date="2016-08" db="EMBL/GenBank/DDBJ databases">
        <title>Pervasive Adenine N6-methylation of Active Genes in Fungi.</title>
        <authorList>
            <consortium name="DOE Joint Genome Institute"/>
            <person name="Mondo S.J."/>
            <person name="Dannebaum R.O."/>
            <person name="Kuo R.C."/>
            <person name="Labutti K."/>
            <person name="Haridas S."/>
            <person name="Kuo A."/>
            <person name="Salamov A."/>
            <person name="Ahrendt S.R."/>
            <person name="Lipzen A."/>
            <person name="Sullivan W."/>
            <person name="Andreopoulos W.B."/>
            <person name="Clum A."/>
            <person name="Lindquist E."/>
            <person name="Daum C."/>
            <person name="Ramamoorthy G.K."/>
            <person name="Gryganskyi A."/>
            <person name="Culley D."/>
            <person name="Magnuson J.K."/>
            <person name="James T.Y."/>
            <person name="O'Malley M.A."/>
            <person name="Stajich J.E."/>
            <person name="Spatafora J.W."/>
            <person name="Visel A."/>
            <person name="Grigoriev I.V."/>
        </authorList>
    </citation>
    <scope>NUCLEOTIDE SEQUENCE [LARGE SCALE GENOMIC DNA]</scope>
    <source>
        <strain evidence="4">finn</strain>
    </source>
</reference>
<organism evidence="3 4">
    <name type="scientific">Piromyces finnis</name>
    <dbReference type="NCBI Taxonomy" id="1754191"/>
    <lineage>
        <taxon>Eukaryota</taxon>
        <taxon>Fungi</taxon>
        <taxon>Fungi incertae sedis</taxon>
        <taxon>Chytridiomycota</taxon>
        <taxon>Chytridiomycota incertae sedis</taxon>
        <taxon>Neocallimastigomycetes</taxon>
        <taxon>Neocallimastigales</taxon>
        <taxon>Neocallimastigaceae</taxon>
        <taxon>Piromyces</taxon>
    </lineage>
</organism>
<gene>
    <name evidence="3" type="ORF">BCR36DRAFT_586752</name>
</gene>
<feature type="coiled-coil region" evidence="1">
    <location>
        <begin position="1078"/>
        <end position="1105"/>
    </location>
</feature>
<evidence type="ECO:0000313" key="4">
    <source>
        <dbReference type="Proteomes" id="UP000193719"/>
    </source>
</evidence>
<keyword evidence="4" id="KW-1185">Reference proteome</keyword>
<dbReference type="Proteomes" id="UP000193719">
    <property type="component" value="Unassembled WGS sequence"/>
</dbReference>
<evidence type="ECO:0000256" key="2">
    <source>
        <dbReference type="SAM" id="MobiDB-lite"/>
    </source>
</evidence>
<keyword evidence="1" id="KW-0175">Coiled coil</keyword>
<sequence length="2983" mass="345710">ENKDDKNEYARVPILLQSEELILSMYSDVTGPVPPVNSEYYEESQKNLPEWRIDIKLYSAQLNYGPWTDRNRLLLQYFFYPLSFRDMEIVSPPTSDKRKEQSVRPYAWLDVNFDEGSHIYYELPSFISEEGYEGKLDVNLLNVKVTTSIDYAVFLNGSQLKINATIPAPLKWNQERTMPFDIQFLETKIFLLKDHITLITDLITDWTEGEPIENDYFVPTIYDINITFKEYSILMCINECNIINQLNEIDQNYILLPKSHTIGENINKESNPVGVINNFELEGDYSFYAVYNPEYVDSMNLKIGGSGVSFKVFGYLIKYFVLIADNYFGDYASFTTVSEYREKNQEKSNDQNQLELEPMNALDMNILIQAENVEAYLPESLYTYKNYITLKTKLLEVEIRGTDQFQDIQINTNPIMVFEKNCSNDFLYIDDLSIYGHRMFGPMPYKLVYGADWRFNIGSLVGEVHPFFIVSFVNFLETFLYHFSDFDNAILELPLTSDFFSLQLTMNKIDLSIWGKGSSTILFLKDGFKLQMDNTINTHYCNRIFLDFPFVGVYLLALAETNKDIESSYPWIEVASIETNLSLCIYLKTPDWKELYEKQVEFIRHQDRLTKRMTFIYENNDNQDSNASSINEEEKIYSYVPVLVPPFRVSKHNYKDTHSRKQNFELLPIFIQIPISESISSSLYSYENKNENGSNEYFEFSGDSDNENMFFKPKTGKKSKSDFNVENDLRKFVSTNAINESKKRPIPYRKYLNNYQLLVDSTPLYTSEINSDIMPPLNRFYDINNNNIHAIKEANNDDNDSYLPFQTILQNEQFKNGLSYFDLNEDRENEDSVFLTIDFAKSLNIVITPICIKIIQEFVEALDYDRLPDETFIDLFQIKYVGILLEKKIKEILSSFGLLINLPSLCIHSIQDVIFPEVGKTFLNENSMRTPENTLSFNEFIIKDLFLNFFISQKVNINDNASLSELREVKTFIEFSKIQDIFRFINEFDNTSITGILIPDEEKNINTNYYNNNTLKILHNPTYLYMCIDNFRLELYYNPIKTLTQSSVVFNLTNFNISIINQTLELISSSLFRWIVFIKSLMTILDDFNNNNRKLQKLIATVVKESNRLHIISNPTFLTQPSPMWRLGTSPHKSDPGWKLLFHIRYAMNELQKRPGNILKTLIPINDKNNLYNITMKNLIDWYNWENVSENSEIINIIFNRQVKNNTIENQNEVDIINYIPSNLRICLQIGKIQLQVFDNKVEKNHINIGQIQTDLLMKPKELVSDNDQMNYEANKYYYDILYYGGISRINIVLNGNLFILAKHSIRAINWLSKMNEKEDDKLNKIPSNNTINNNNNTNNSTIMESIKNISSRRKHKNLNIFHGLFSIKTICVKASATTIELKCKLDNSSVSTYNLMFDNTNPSHIKTIESLNLHYNYKNDVSSGTIKKLIIQHNTVMKVSSLSSSLIEKNIYNNEKPIKNELVKLNFNDFSIHGGLNKLIIEQLKSKSIEKSKKISLLVTLGSLNINVLKSIILLYSIFDKWSDEYLDKYKYLIDEMTNEIESNTKEEDEKALSKNAYIQEESTLWNDVDISLLNDFNIGIKFIFNSINLRMDLFSSAGLVIDFPNYYIELNKAGDKTQANSIMYLYSVNISAPKVKLNLTNNKYIESNDSDFSSELPQVNISGIIITDSSKSNLGFNIKTNIVLNKYHCKITSSIIKAIVLLPYLVNDELEQIKSLYNKFYIYQSTEDKIKEIEEVKEAEEKKDIFEQYDIKLCLYLFLQDFQIIIKTETENISFNITGLHGKAKINDFSPEEIESGNLISKNKILGELSSKNICLSFNSITNNIYQVSNRLAYLYIDLSLDNNFIMVNNDPENIKQQINLKIQDVHSILHVISVEKFMKFSMSFKTEIQKIQNDFSKKNIIKKNEISFENNIKEESTNALTNSNSNKESNINGNNNNNNTNGFEFLDNLILDVTISRVATIIPLADINNVSAPITKNGRVFYMYLRLLRFNTDFLKNSSNFGLYDIFIQFIESFDSKNFSPLAHPVENRIALPKCEVLINTIKDENNEDMYLVKSSNNGVSIDLNLDLSIYIDLIVKLYYRSLRRFSDYENLISMENDNEVNAKKDNNKNQKSFDLSILSRIKVECEFEPSVLKISSNYNEFDNSNEYGNNKKVNLHIFNFPKISFFLCFNKAVNQKLIDCSNTDFDQIFLNIDISGTENILRPSLIRFIDQFVINLKSTINIIQINNYRFKTEDKLKQNVKNNEVSKPSNIKDILSIFIGHILCVNMHIGETKFGLSCQPDSNAMCIFHFNNISLTTIYALSSDSRHSFISSLNLSDLSLLVNNTYSPEHFFDICLTKIIVNYTFLNIDESILDYSNIGEFNIPLIKMNFNIRYLQDFLILYDVWVGTLLKITDNLGSDVNNTNYAIEPINKSNTGVSVNSHTSSTIGKKRSFSMEFTDYLSTSKNNFSFYIMANIGKIHFIYDLSQITGKGDINFEMINLCYNKVIKQNIPRSNADFIIKSISLTTEGKLQGYLKIDNINMNGDVRNPILSLSKDNNSYSALSLNKIGRIYSDLVYQFDKTFLLDITDIYLVISDLYQLMEKPKLFLKTDAVIKYIKVCVSKKTISMVMAIYNRFSSFIIEKQLLLSSNNNISDKENEKKKKNEKEKIKENIIKKIAYDYIFDVSSKIFCSLYGVITITLEKALIVAFRYNFKDPDSVRLNSNKLVLDVKLNYDTQQVIKKEDIKRIIEETKFSCDGIKVVKGSYKFVTKQNENSLEIDKWFAYLEESVSKNILNVPKTIINLNASKYLHEKLIEYSFDSSFSEPIDVALNFGLYIYLINVIKLYLSTINNDSKDNPGTGTLESIDYNVESNNKKQERTGNSKENDINEDKKKMREYKKQINDEINIMSQKHQDLFKSQDDDDDMVFKAIKPIVLEPQLKVIGDATSWEWVDYIGVSKEKIPVEIYKLVTNNFELLFNSLSQIYGIVSIPLENSKNKQ</sequence>
<accession>A0A1Y1UY20</accession>
<dbReference type="InterPro" id="IPR029636">
    <property type="entry name" value="Csf1"/>
</dbReference>